<dbReference type="OrthoDB" id="9808022at2"/>
<dbReference type="PANTHER" id="PTHR13932">
    <property type="entry name" value="COPROPORPHYRINIGEN III OXIDASE"/>
    <property type="match status" value="1"/>
</dbReference>
<dbReference type="SFLD" id="SFLDG01065">
    <property type="entry name" value="anaerobic_coproporphyrinogen-I"/>
    <property type="match status" value="1"/>
</dbReference>
<dbReference type="InterPro" id="IPR007197">
    <property type="entry name" value="rSAM"/>
</dbReference>
<dbReference type="AlphaFoldDB" id="A8F6M2"/>
<dbReference type="GO" id="GO:0051539">
    <property type="term" value="F:4 iron, 4 sulfur cluster binding"/>
    <property type="evidence" value="ECO:0007669"/>
    <property type="project" value="TreeGrafter"/>
</dbReference>
<sequence>MYSKRIKSHHGAMAETDNLVKRHIYLHDYLNDQNLEGKKSVIYIHVPFCLKTCTFCSMNRSQVAPPEDYHRLILKEIQMYSKFSYIEKSTFDAVYFGGGTPTTLRSDALREIIVAVKDNFNLTPDAEITIETSVTELSDDKIELFKQTGVNRFSIGVQTFSDMGRKIFNRRGLGEWVKERLKFLKRMNFASVNIDIIYSYPGQSLEELRKDLRTIYELDLDGFSMYSLMNMPASKIKEEVSEETDLENFMCILKMSRDNGYDFLELTKMVKRDKYKYIVNRNNGEDTLPLGAGAGGNFGNALIMNPVAIQAYEESVKNFNSRKVVEMHPIYKEFVILKGAIQHGKIPLKNALLQKNDKIKHFMQYLTSSGLAVFSGDSLILTDRGFYWGNNISRRISEIVLESITVNVR</sequence>
<dbReference type="KEGG" id="tle:Tlet_1247"/>
<keyword evidence="2" id="KW-0479">Metal-binding</keyword>
<dbReference type="Pfam" id="PF04055">
    <property type="entry name" value="Radical_SAM"/>
    <property type="match status" value="1"/>
</dbReference>
<dbReference type="PANTHER" id="PTHR13932:SF5">
    <property type="entry name" value="RADICAL S-ADENOSYL METHIONINE DOMAIN-CONTAINING PROTEIN 1, MITOCHONDRIAL"/>
    <property type="match status" value="1"/>
</dbReference>
<dbReference type="HOGENOM" id="CLU_027579_4_1_0"/>
<dbReference type="GO" id="GO:0006779">
    <property type="term" value="P:porphyrin-containing compound biosynthetic process"/>
    <property type="evidence" value="ECO:0007669"/>
    <property type="project" value="TreeGrafter"/>
</dbReference>
<proteinExistence type="predicted"/>
<reference evidence="6 7" key="1">
    <citation type="submission" date="2007-08" db="EMBL/GenBank/DDBJ databases">
        <title>Complete sequence of Thermotoga lettingae TMO.</title>
        <authorList>
            <consortium name="US DOE Joint Genome Institute"/>
            <person name="Copeland A."/>
            <person name="Lucas S."/>
            <person name="Lapidus A."/>
            <person name="Barry K."/>
            <person name="Glavina del Rio T."/>
            <person name="Dalin E."/>
            <person name="Tice H."/>
            <person name="Pitluck S."/>
            <person name="Foster B."/>
            <person name="Bruce D."/>
            <person name="Schmutz J."/>
            <person name="Larimer F."/>
            <person name="Land M."/>
            <person name="Hauser L."/>
            <person name="Kyrpides N."/>
            <person name="Mikhailova N."/>
            <person name="Nelson K."/>
            <person name="Gogarten J.P."/>
            <person name="Noll K."/>
            <person name="Richardson P."/>
        </authorList>
    </citation>
    <scope>NUCLEOTIDE SEQUENCE [LARGE SCALE GENOMIC DNA]</scope>
    <source>
        <strain evidence="7">ATCC BAA-301 / DSM 14385 / NBRC 107922 / TMO</strain>
    </source>
</reference>
<dbReference type="InterPro" id="IPR058240">
    <property type="entry name" value="rSAM_sf"/>
</dbReference>
<dbReference type="STRING" id="416591.Tlet_1247"/>
<protein>
    <submittedName>
        <fullName evidence="6">Coproporphyrinogen dehydrogenase</fullName>
        <ecNumber evidence="6">1.3.98.3</ecNumber>
    </submittedName>
</protein>
<keyword evidence="3" id="KW-0408">Iron</keyword>
<organism evidence="6 7">
    <name type="scientific">Pseudothermotoga lettingae (strain ATCC BAA-301 / DSM 14385 / NBRC 107922 / TMO)</name>
    <name type="common">Thermotoga lettingae</name>
    <dbReference type="NCBI Taxonomy" id="416591"/>
    <lineage>
        <taxon>Bacteria</taxon>
        <taxon>Thermotogati</taxon>
        <taxon>Thermotogota</taxon>
        <taxon>Thermotogae</taxon>
        <taxon>Thermotogales</taxon>
        <taxon>Thermotogaceae</taxon>
        <taxon>Pseudothermotoga</taxon>
    </lineage>
</organism>
<evidence type="ECO:0000259" key="5">
    <source>
        <dbReference type="PROSITE" id="PS51918"/>
    </source>
</evidence>
<name>A8F6M2_PSELT</name>
<dbReference type="SMART" id="SM00729">
    <property type="entry name" value="Elp3"/>
    <property type="match status" value="1"/>
</dbReference>
<gene>
    <name evidence="6" type="ordered locus">Tlet_1247</name>
</gene>
<keyword evidence="7" id="KW-1185">Reference proteome</keyword>
<evidence type="ECO:0000256" key="2">
    <source>
        <dbReference type="ARBA" id="ARBA00022723"/>
    </source>
</evidence>
<dbReference type="PROSITE" id="PS51918">
    <property type="entry name" value="RADICAL_SAM"/>
    <property type="match status" value="1"/>
</dbReference>
<feature type="domain" description="Radical SAM core" evidence="5">
    <location>
        <begin position="34"/>
        <end position="262"/>
    </location>
</feature>
<evidence type="ECO:0000313" key="6">
    <source>
        <dbReference type="EMBL" id="ABV33806.1"/>
    </source>
</evidence>
<dbReference type="eggNOG" id="COG0635">
    <property type="taxonomic scope" value="Bacteria"/>
</dbReference>
<keyword evidence="4" id="KW-0411">Iron-sulfur</keyword>
<dbReference type="InterPro" id="IPR034505">
    <property type="entry name" value="Coproporphyrinogen-III_oxidase"/>
</dbReference>
<reference evidence="6 7" key="2">
    <citation type="journal article" date="2009" name="Proc. Natl. Acad. Sci. U.S.A.">
        <title>On the chimeric nature, thermophilic origin, and phylogenetic placement of the Thermotogales.</title>
        <authorList>
            <person name="Zhaxybayeva O."/>
            <person name="Swithers K.S."/>
            <person name="Lapierre P."/>
            <person name="Fournier G.P."/>
            <person name="Bickhart D.M."/>
            <person name="DeBoy R.T."/>
            <person name="Nelson K.E."/>
            <person name="Nesbo C.L."/>
            <person name="Doolittle W.F."/>
            <person name="Gogarten J.P."/>
            <person name="Noll K.M."/>
        </authorList>
    </citation>
    <scope>NUCLEOTIDE SEQUENCE [LARGE SCALE GENOMIC DNA]</scope>
    <source>
        <strain evidence="7">ATCC BAA-301 / DSM 14385 / NBRC 107922 / TMO</strain>
    </source>
</reference>
<evidence type="ECO:0000256" key="3">
    <source>
        <dbReference type="ARBA" id="ARBA00023004"/>
    </source>
</evidence>
<dbReference type="GO" id="GO:0005737">
    <property type="term" value="C:cytoplasm"/>
    <property type="evidence" value="ECO:0007669"/>
    <property type="project" value="TreeGrafter"/>
</dbReference>
<dbReference type="CDD" id="cd01335">
    <property type="entry name" value="Radical_SAM"/>
    <property type="match status" value="1"/>
</dbReference>
<dbReference type="SUPFAM" id="SSF102114">
    <property type="entry name" value="Radical SAM enzymes"/>
    <property type="match status" value="1"/>
</dbReference>
<keyword evidence="1" id="KW-0949">S-adenosyl-L-methionine</keyword>
<dbReference type="GO" id="GO:0051989">
    <property type="term" value="F:coproporphyrinogen dehydrogenase activity"/>
    <property type="evidence" value="ECO:0007669"/>
    <property type="project" value="UniProtKB-EC"/>
</dbReference>
<dbReference type="RefSeq" id="WP_012003282.1">
    <property type="nucleotide sequence ID" value="NC_009828.1"/>
</dbReference>
<evidence type="ECO:0000256" key="1">
    <source>
        <dbReference type="ARBA" id="ARBA00022691"/>
    </source>
</evidence>
<keyword evidence="6" id="KW-0560">Oxidoreductase</keyword>
<dbReference type="EC" id="1.3.98.3" evidence="6"/>
<dbReference type="SFLD" id="SFLDG01082">
    <property type="entry name" value="B12-binding_domain_containing"/>
    <property type="match status" value="1"/>
</dbReference>
<evidence type="ECO:0000313" key="7">
    <source>
        <dbReference type="Proteomes" id="UP000002016"/>
    </source>
</evidence>
<dbReference type="EMBL" id="CP000812">
    <property type="protein sequence ID" value="ABV33806.1"/>
    <property type="molecule type" value="Genomic_DNA"/>
</dbReference>
<accession>A8F6M2</accession>
<evidence type="ECO:0000256" key="4">
    <source>
        <dbReference type="ARBA" id="ARBA00023014"/>
    </source>
</evidence>
<dbReference type="GO" id="GO:0046872">
    <property type="term" value="F:metal ion binding"/>
    <property type="evidence" value="ECO:0007669"/>
    <property type="project" value="UniProtKB-KW"/>
</dbReference>
<dbReference type="InterPro" id="IPR006638">
    <property type="entry name" value="Elp3/MiaA/NifB-like_rSAM"/>
</dbReference>
<dbReference type="SFLD" id="SFLDS00029">
    <property type="entry name" value="Radical_SAM"/>
    <property type="match status" value="1"/>
</dbReference>
<dbReference type="Gene3D" id="3.20.20.70">
    <property type="entry name" value="Aldolase class I"/>
    <property type="match status" value="1"/>
</dbReference>
<dbReference type="Proteomes" id="UP000002016">
    <property type="component" value="Chromosome"/>
</dbReference>
<dbReference type="InterPro" id="IPR013785">
    <property type="entry name" value="Aldolase_TIM"/>
</dbReference>